<dbReference type="Proteomes" id="UP001054126">
    <property type="component" value="Chromosome 7"/>
</dbReference>
<organism evidence="1 2">
    <name type="scientific">Plasmodium yoelii yoelii</name>
    <dbReference type="NCBI Taxonomy" id="73239"/>
    <lineage>
        <taxon>Eukaryota</taxon>
        <taxon>Sar</taxon>
        <taxon>Alveolata</taxon>
        <taxon>Apicomplexa</taxon>
        <taxon>Aconoidasida</taxon>
        <taxon>Haemosporida</taxon>
        <taxon>Plasmodiidae</taxon>
        <taxon>Plasmodium</taxon>
        <taxon>Plasmodium (Vinckeia)</taxon>
    </lineage>
</organism>
<sequence>MELQNNGRGKHSCSIFIKSVCKVPNFSSNKWRSICDKRHFTSSNSIYKVEKDIINYYLSNNNFARNRKKHEQKIKKLMDNYVNGGTDKKQIDNILVIKNEENLLNFDNPSSIEEYVYKKCENENIDNDFEYIKKVNEKTEIMKILTICGIDIKAQIVYYYTLYLISILKKYLNKYKDYIIKYEDIMDIKDYYKISNYYYNKEKVINTNLFFLIYKSLSNTVYSICENPMEKNNNFNICIKNEILNNYNNINDIILKSPSFLNISILFYFINTWMFIDQSRNMKNICLDNFNKYINYISNDEINISSDDMFYLTLVTRLYFQTFTYTDILNILNNDSKHFLSVIVLVPNSSELQTNNQTNKYKYLSDYLNTQDKFVEPTKKIHVFPFTFSLGSLKDKTLYILESHEDYYMRNTDTLRSYVCWRHFLAMRDGFKLLELCNKNEYDDLFVEEKRDSILSTYANKNCIYNFSEKSKINMEKIIVG</sequence>
<proteinExistence type="predicted"/>
<accession>A0AAF0B326</accession>
<reference evidence="1" key="1">
    <citation type="submission" date="2023-01" db="EMBL/GenBank/DDBJ databases">
        <title>Long-Read Genome Assembly and Gene Model Annotations for the Rodent Malaria Parasite Plasmodium yoelii 17XNL.</title>
        <authorList>
            <person name="Mitchell G.J."/>
            <person name="Sebastian A."/>
            <person name="Albert I."/>
            <person name="Lindner S.E."/>
        </authorList>
    </citation>
    <scope>NUCLEOTIDE SEQUENCE</scope>
    <source>
        <strain evidence="1">17XNL clone 1.1</strain>
    </source>
</reference>
<dbReference type="EMBL" id="CP115531">
    <property type="protein sequence ID" value="WBY56326.1"/>
    <property type="molecule type" value="Genomic_DNA"/>
</dbReference>
<name>A0AAF0B326_PLAYO</name>
<evidence type="ECO:0000313" key="2">
    <source>
        <dbReference type="Proteomes" id="UP001054126"/>
    </source>
</evidence>
<evidence type="ECO:0000313" key="1">
    <source>
        <dbReference type="EMBL" id="WBY56326.1"/>
    </source>
</evidence>
<dbReference type="AlphaFoldDB" id="A0AAF0B326"/>
<protein>
    <submittedName>
        <fullName evidence="1">Uncharacterized protein</fullName>
    </submittedName>
</protein>
<gene>
    <name evidence="1" type="ORF">Py17XNL_000704195</name>
</gene>